<gene>
    <name evidence="1" type="ORF">X805_37980</name>
</gene>
<dbReference type="RefSeq" id="WP_037485453.1">
    <property type="nucleotide sequence ID" value="NZ_AZRA01000125.1"/>
</dbReference>
<evidence type="ECO:0000313" key="1">
    <source>
        <dbReference type="EMBL" id="KDB50590.1"/>
    </source>
</evidence>
<keyword evidence="2" id="KW-1185">Reference proteome</keyword>
<dbReference type="AlphaFoldDB" id="A0A059KGW4"/>
<dbReference type="STRING" id="34103.SAMN05421778_111135"/>
<reference evidence="1 2" key="1">
    <citation type="journal article" date="2014" name="FEMS Microbiol. Ecol.">
        <title>Sphaerotilus natans encrusted with nanoball-shaped Fe(III) oxide minerals formed by nitrate-reducing mixotrophic Fe(II) oxidation.</title>
        <authorList>
            <person name="Park S."/>
            <person name="Kim D.H."/>
            <person name="Lee J.H."/>
            <person name="Hur H.G."/>
        </authorList>
    </citation>
    <scope>NUCLEOTIDE SEQUENCE [LARGE SCALE GENOMIC DNA]</scope>
    <source>
        <strain evidence="1 2">DSM 6575</strain>
    </source>
</reference>
<dbReference type="EMBL" id="AZRA01000125">
    <property type="protein sequence ID" value="KDB50590.1"/>
    <property type="molecule type" value="Genomic_DNA"/>
</dbReference>
<name>A0A059KGW4_9BURK</name>
<dbReference type="Proteomes" id="UP000026714">
    <property type="component" value="Unassembled WGS sequence"/>
</dbReference>
<evidence type="ECO:0000313" key="2">
    <source>
        <dbReference type="Proteomes" id="UP000026714"/>
    </source>
</evidence>
<comment type="caution">
    <text evidence="1">The sequence shown here is derived from an EMBL/GenBank/DDBJ whole genome shotgun (WGS) entry which is preliminary data.</text>
</comment>
<sequence>MPTKRRPYSRDEFPFKSTQDAVVVLDAVDHIPAGESSRGTRFRELLGSNVPDSMASLADSLPGADSDGVAWADKLFDSVADGIERYTDAHGVAPSPDLLLAAMQQADSARHDYTNDGIPRSVMDSVGGSDHHAANSINANRALLAIEQLFETAIPFGSYLATDISSNEARLHILSHIAASTHGGYKANDSLNGGLAGKPFASSSRWMKFGGDFSAPQTQKVTSIVDRDGFCVQTDGLVVPPILRGRTIVYINGLVAAEERPNPSGETSPIAGAVTINGTEYSINAKSEPSRGLVTINSISPALPEGSEVVAQAYIDYERAPALTPRVGIEVETFSMYANPNRITTSTTIDFMTQLQRELSIDGQSQALQAVRTQLSMERHFEALRMARRLAKNTSVSHDLDLASRNSALLHWQIWQDFLPALSAVLQIVVEKTADASVEVAYVGRRLASEFLSLPREMFVPSGVRPRPGVYRLGRLFDLIDLYFLPDGENILRSDSAVGEHEMLLIGRGSQPGRSPIVLGDAVPPTLLSLATNADFNSNLGMYSREFTRVNPHYRSAHGAALMTIKGIK</sequence>
<accession>A0A059KGW4</accession>
<protein>
    <submittedName>
        <fullName evidence="1">Uncharacterized protein</fullName>
    </submittedName>
</protein>
<proteinExistence type="predicted"/>
<organism evidence="1 2">
    <name type="scientific">Sphaerotilus natans subsp. natans DSM 6575</name>
    <dbReference type="NCBI Taxonomy" id="1286631"/>
    <lineage>
        <taxon>Bacteria</taxon>
        <taxon>Pseudomonadati</taxon>
        <taxon>Pseudomonadota</taxon>
        <taxon>Betaproteobacteria</taxon>
        <taxon>Burkholderiales</taxon>
        <taxon>Sphaerotilaceae</taxon>
        <taxon>Sphaerotilus</taxon>
    </lineage>
</organism>
<dbReference type="eggNOG" id="ENOG5030YCV">
    <property type="taxonomic scope" value="Bacteria"/>
</dbReference>